<reference evidence="1 2" key="1">
    <citation type="submission" date="2024-11" db="EMBL/GenBank/DDBJ databases">
        <title>A near-complete genome assembly of Cinchona calisaya.</title>
        <authorList>
            <person name="Lian D.C."/>
            <person name="Zhao X.W."/>
            <person name="Wei L."/>
        </authorList>
    </citation>
    <scope>NUCLEOTIDE SEQUENCE [LARGE SCALE GENOMIC DNA]</scope>
    <source>
        <tissue evidence="1">Nenye</tissue>
    </source>
</reference>
<dbReference type="AlphaFoldDB" id="A0ABD2XVC9"/>
<keyword evidence="2" id="KW-1185">Reference proteome</keyword>
<proteinExistence type="predicted"/>
<dbReference type="PANTHER" id="PTHR38925">
    <property type="entry name" value="PROTEIN, PUTATIVE-RELATED"/>
    <property type="match status" value="1"/>
</dbReference>
<dbReference type="PANTHER" id="PTHR38925:SF1">
    <property type="entry name" value="PROTEIN, PUTATIVE-RELATED"/>
    <property type="match status" value="1"/>
</dbReference>
<protein>
    <submittedName>
        <fullName evidence="1">Uncharacterized protein</fullName>
    </submittedName>
</protein>
<name>A0ABD2XVC9_9GENT</name>
<sequence>MGFHLAILAKINLVGTTHTSLTTPILASLLGPFVFKFFCTTIRPLRQVFSNAVYASRLFLFQLEQITFNSQPPAAGFTFSGGNSNGNGNNRWRRALRLVNERLILARRSRVNDSDEESLRALPVLPL</sequence>
<dbReference type="Proteomes" id="UP001630127">
    <property type="component" value="Unassembled WGS sequence"/>
</dbReference>
<organism evidence="1 2">
    <name type="scientific">Cinchona calisaya</name>
    <dbReference type="NCBI Taxonomy" id="153742"/>
    <lineage>
        <taxon>Eukaryota</taxon>
        <taxon>Viridiplantae</taxon>
        <taxon>Streptophyta</taxon>
        <taxon>Embryophyta</taxon>
        <taxon>Tracheophyta</taxon>
        <taxon>Spermatophyta</taxon>
        <taxon>Magnoliopsida</taxon>
        <taxon>eudicotyledons</taxon>
        <taxon>Gunneridae</taxon>
        <taxon>Pentapetalae</taxon>
        <taxon>asterids</taxon>
        <taxon>lamiids</taxon>
        <taxon>Gentianales</taxon>
        <taxon>Rubiaceae</taxon>
        <taxon>Cinchonoideae</taxon>
        <taxon>Cinchoneae</taxon>
        <taxon>Cinchona</taxon>
    </lineage>
</organism>
<dbReference type="EMBL" id="JBJUIK010000017">
    <property type="protein sequence ID" value="KAL3497485.1"/>
    <property type="molecule type" value="Genomic_DNA"/>
</dbReference>
<accession>A0ABD2XVC9</accession>
<comment type="caution">
    <text evidence="1">The sequence shown here is derived from an EMBL/GenBank/DDBJ whole genome shotgun (WGS) entry which is preliminary data.</text>
</comment>
<evidence type="ECO:0000313" key="2">
    <source>
        <dbReference type="Proteomes" id="UP001630127"/>
    </source>
</evidence>
<gene>
    <name evidence="1" type="ORF">ACH5RR_040217</name>
</gene>
<evidence type="ECO:0000313" key="1">
    <source>
        <dbReference type="EMBL" id="KAL3497485.1"/>
    </source>
</evidence>